<dbReference type="InterPro" id="IPR015813">
    <property type="entry name" value="Pyrv/PenolPyrv_kinase-like_dom"/>
</dbReference>
<dbReference type="EMBL" id="JAEPWM010000001">
    <property type="protein sequence ID" value="MBK6005501.1"/>
    <property type="molecule type" value="Genomic_DNA"/>
</dbReference>
<evidence type="ECO:0000256" key="3">
    <source>
        <dbReference type="ARBA" id="ARBA00023239"/>
    </source>
</evidence>
<dbReference type="GO" id="GO:0046872">
    <property type="term" value="F:metal ion binding"/>
    <property type="evidence" value="ECO:0007669"/>
    <property type="project" value="UniProtKB-KW"/>
</dbReference>
<dbReference type="Pfam" id="PF03328">
    <property type="entry name" value="HpcH_HpaI"/>
    <property type="match status" value="1"/>
</dbReference>
<dbReference type="AlphaFoldDB" id="A0A934TQ50"/>
<proteinExistence type="inferred from homology"/>
<organism evidence="5 6">
    <name type="scientific">Ramlibacter ginsenosidimutans</name>
    <dbReference type="NCBI Taxonomy" id="502333"/>
    <lineage>
        <taxon>Bacteria</taxon>
        <taxon>Pseudomonadati</taxon>
        <taxon>Pseudomonadota</taxon>
        <taxon>Betaproteobacteria</taxon>
        <taxon>Burkholderiales</taxon>
        <taxon>Comamonadaceae</taxon>
        <taxon>Ramlibacter</taxon>
    </lineage>
</organism>
<dbReference type="SUPFAM" id="SSF51621">
    <property type="entry name" value="Phosphoenolpyruvate/pyruvate domain"/>
    <property type="match status" value="1"/>
</dbReference>
<protein>
    <submittedName>
        <fullName evidence="5">HpcH/HpaI aldolase/citrate lyase family protein</fullName>
    </submittedName>
</protein>
<dbReference type="Gene3D" id="3.20.20.60">
    <property type="entry name" value="Phosphoenolpyruvate-binding domains"/>
    <property type="match status" value="1"/>
</dbReference>
<dbReference type="InterPro" id="IPR050251">
    <property type="entry name" value="HpcH-HpaI_aldolase"/>
</dbReference>
<evidence type="ECO:0000256" key="2">
    <source>
        <dbReference type="ARBA" id="ARBA00022723"/>
    </source>
</evidence>
<feature type="domain" description="HpcH/HpaI aldolase/citrate lyase" evidence="4">
    <location>
        <begin position="18"/>
        <end position="247"/>
    </location>
</feature>
<dbReference type="PANTHER" id="PTHR30502:SF0">
    <property type="entry name" value="PHOSPHOENOLPYRUVATE CARBOXYLASE FAMILY PROTEIN"/>
    <property type="match status" value="1"/>
</dbReference>
<reference evidence="5" key="2">
    <citation type="submission" date="2021-01" db="EMBL/GenBank/DDBJ databases">
        <authorList>
            <person name="Kang M."/>
        </authorList>
    </citation>
    <scope>NUCLEOTIDE SEQUENCE</scope>
    <source>
        <strain evidence="5">KACC 17527</strain>
    </source>
</reference>
<keyword evidence="6" id="KW-1185">Reference proteome</keyword>
<evidence type="ECO:0000256" key="1">
    <source>
        <dbReference type="ARBA" id="ARBA00005568"/>
    </source>
</evidence>
<dbReference type="FunFam" id="3.20.20.60:FF:000004">
    <property type="entry name" value="5-keto-4-deoxy-D-glucarate aldolase"/>
    <property type="match status" value="1"/>
</dbReference>
<accession>A0A934TQ50</accession>
<comment type="caution">
    <text evidence="5">The sequence shown here is derived from an EMBL/GenBank/DDBJ whole genome shotgun (WGS) entry which is preliminary data.</text>
</comment>
<evidence type="ECO:0000313" key="6">
    <source>
        <dbReference type="Proteomes" id="UP000630528"/>
    </source>
</evidence>
<dbReference type="InterPro" id="IPR040442">
    <property type="entry name" value="Pyrv_kinase-like_dom_sf"/>
</dbReference>
<comment type="similarity">
    <text evidence="1">Belongs to the HpcH/HpaI aldolase family.</text>
</comment>
<dbReference type="RefSeq" id="WP_201166833.1">
    <property type="nucleotide sequence ID" value="NZ_JAEPWM010000001.1"/>
</dbReference>
<dbReference type="PANTHER" id="PTHR30502">
    <property type="entry name" value="2-KETO-3-DEOXY-L-RHAMNONATE ALDOLASE"/>
    <property type="match status" value="1"/>
</dbReference>
<dbReference type="Proteomes" id="UP000630528">
    <property type="component" value="Unassembled WGS sequence"/>
</dbReference>
<evidence type="ECO:0000313" key="5">
    <source>
        <dbReference type="EMBL" id="MBK6005501.1"/>
    </source>
</evidence>
<gene>
    <name evidence="5" type="ORF">JJB11_05305</name>
</gene>
<evidence type="ECO:0000259" key="4">
    <source>
        <dbReference type="Pfam" id="PF03328"/>
    </source>
</evidence>
<sequence>MQTPINPFKKAMAEKRTQYGLWVSLLGPLNTEICAAAGFDWLLLDAEHTPNDLMNLLQQSQIIAGYPGVHAIARVPMGHGFVGQALLKQYLDLGIQTVLVPMVDTPEQARELVRCMRYPPAGIRGMAATRASGWGRNANYAKEANREICLLVQAETREGIRNLDAIAAVDGVDGVFIGPSDLSAAYGHVGDPWHPEMQEIIADAFRRIHAAGKAVGILTLDEKLARQHVEMGANFIAVGTDSSLMVKATSGLAAAFKGAPAVAAKPQNY</sequence>
<dbReference type="GO" id="GO:0005737">
    <property type="term" value="C:cytoplasm"/>
    <property type="evidence" value="ECO:0007669"/>
    <property type="project" value="TreeGrafter"/>
</dbReference>
<name>A0A934TQ50_9BURK</name>
<keyword evidence="3 5" id="KW-0456">Lyase</keyword>
<dbReference type="InterPro" id="IPR005000">
    <property type="entry name" value="Aldolase/citrate-lyase_domain"/>
</dbReference>
<keyword evidence="2" id="KW-0479">Metal-binding</keyword>
<reference evidence="5" key="1">
    <citation type="journal article" date="2012" name="J. Microbiol. Biotechnol.">
        <title>Ramlibacter ginsenosidimutans sp. nov., with ginsenoside-converting activity.</title>
        <authorList>
            <person name="Wang L."/>
            <person name="An D.S."/>
            <person name="Kim S.G."/>
            <person name="Jin F.X."/>
            <person name="Kim S.C."/>
            <person name="Lee S.T."/>
            <person name="Im W.T."/>
        </authorList>
    </citation>
    <scope>NUCLEOTIDE SEQUENCE</scope>
    <source>
        <strain evidence="5">KACC 17527</strain>
    </source>
</reference>
<dbReference type="GO" id="GO:0016832">
    <property type="term" value="F:aldehyde-lyase activity"/>
    <property type="evidence" value="ECO:0007669"/>
    <property type="project" value="TreeGrafter"/>
</dbReference>